<dbReference type="OrthoDB" id="1711136at2759"/>
<keyword evidence="3" id="KW-0862">Zinc</keyword>
<comment type="caution">
    <text evidence="5">The sequence shown here is derived from an EMBL/GenBank/DDBJ whole genome shotgun (WGS) entry which is preliminary data.</text>
</comment>
<dbReference type="GO" id="GO:0008270">
    <property type="term" value="F:zinc ion binding"/>
    <property type="evidence" value="ECO:0007669"/>
    <property type="project" value="UniProtKB-KW"/>
</dbReference>
<dbReference type="Proteomes" id="UP000655225">
    <property type="component" value="Unassembled WGS sequence"/>
</dbReference>
<evidence type="ECO:0000313" key="6">
    <source>
        <dbReference type="Proteomes" id="UP000655225"/>
    </source>
</evidence>
<reference evidence="5 6" key="1">
    <citation type="submission" date="2020-04" db="EMBL/GenBank/DDBJ databases">
        <title>Plant Genome Project.</title>
        <authorList>
            <person name="Zhang R.-G."/>
        </authorList>
    </citation>
    <scope>NUCLEOTIDE SEQUENCE [LARGE SCALE GENOMIC DNA]</scope>
    <source>
        <strain evidence="5">YNK0</strain>
        <tissue evidence="5">Leaf</tissue>
    </source>
</reference>
<evidence type="ECO:0000256" key="3">
    <source>
        <dbReference type="ARBA" id="ARBA00022833"/>
    </source>
</evidence>
<evidence type="ECO:0000256" key="4">
    <source>
        <dbReference type="SAM" id="MobiDB-lite"/>
    </source>
</evidence>
<proteinExistence type="predicted"/>
<gene>
    <name evidence="5" type="ORF">HHK36_009903</name>
</gene>
<sequence>MDSSGDSPVFSLFYDELDRELQRPDEEMDQFVKFSNLTEKCWLGLGKMGERMRQAILEKVQASQFQILSIGEEKILQKLGEKESEVEDINKKNTELEEKMK</sequence>
<name>A0A834ZGY1_TETSI</name>
<evidence type="ECO:0000313" key="5">
    <source>
        <dbReference type="EMBL" id="KAF8405008.1"/>
    </source>
</evidence>
<dbReference type="EMBL" id="JABCRI010000006">
    <property type="protein sequence ID" value="KAF8405008.1"/>
    <property type="molecule type" value="Genomic_DNA"/>
</dbReference>
<evidence type="ECO:0000256" key="2">
    <source>
        <dbReference type="ARBA" id="ARBA00022771"/>
    </source>
</evidence>
<keyword evidence="1" id="KW-0479">Metal-binding</keyword>
<dbReference type="PANTHER" id="PTHR42647">
    <property type="entry name" value="SBP (S-RIBONUCLEASE BINDING PROTEIN) FAMILY PROTEIN"/>
    <property type="match status" value="1"/>
</dbReference>
<organism evidence="5 6">
    <name type="scientific">Tetracentron sinense</name>
    <name type="common">Spur-leaf</name>
    <dbReference type="NCBI Taxonomy" id="13715"/>
    <lineage>
        <taxon>Eukaryota</taxon>
        <taxon>Viridiplantae</taxon>
        <taxon>Streptophyta</taxon>
        <taxon>Embryophyta</taxon>
        <taxon>Tracheophyta</taxon>
        <taxon>Spermatophyta</taxon>
        <taxon>Magnoliopsida</taxon>
        <taxon>Trochodendrales</taxon>
        <taxon>Trochodendraceae</taxon>
        <taxon>Tetracentron</taxon>
    </lineage>
</organism>
<protein>
    <submittedName>
        <fullName evidence="5">Uncharacterized protein</fullName>
    </submittedName>
</protein>
<feature type="region of interest" description="Disordered" evidence="4">
    <location>
        <begin position="81"/>
        <end position="101"/>
    </location>
</feature>
<keyword evidence="2" id="KW-0863">Zinc-finger</keyword>
<evidence type="ECO:0000256" key="1">
    <source>
        <dbReference type="ARBA" id="ARBA00022723"/>
    </source>
</evidence>
<dbReference type="AlphaFoldDB" id="A0A834ZGY1"/>
<keyword evidence="6" id="KW-1185">Reference proteome</keyword>
<accession>A0A834ZGY1</accession>
<dbReference type="GO" id="GO:0004842">
    <property type="term" value="F:ubiquitin-protein transferase activity"/>
    <property type="evidence" value="ECO:0007669"/>
    <property type="project" value="TreeGrafter"/>
</dbReference>
<dbReference type="PANTHER" id="PTHR42647:SF10">
    <property type="entry name" value="F2G19.2"/>
    <property type="match status" value="1"/>
</dbReference>